<feature type="region of interest" description="Disordered" evidence="1">
    <location>
        <begin position="22"/>
        <end position="42"/>
    </location>
</feature>
<dbReference type="EMBL" id="JBBGZA010000001">
    <property type="protein sequence ID" value="MEJ5094141.1"/>
    <property type="molecule type" value="Genomic_DNA"/>
</dbReference>
<evidence type="ECO:0000313" key="2">
    <source>
        <dbReference type="EMBL" id="MEJ5094141.1"/>
    </source>
</evidence>
<organism evidence="2 3">
    <name type="scientific">Sphingomonas molluscorum</name>
    <dbReference type="NCBI Taxonomy" id="418184"/>
    <lineage>
        <taxon>Bacteria</taxon>
        <taxon>Pseudomonadati</taxon>
        <taxon>Pseudomonadota</taxon>
        <taxon>Alphaproteobacteria</taxon>
        <taxon>Sphingomonadales</taxon>
        <taxon>Sphingomonadaceae</taxon>
        <taxon>Sphingomonas</taxon>
    </lineage>
</organism>
<name>A0ABU8Q3H0_9SPHN</name>
<proteinExistence type="predicted"/>
<gene>
    <name evidence="2" type="ORF">WH159_06265</name>
</gene>
<accession>A0ABU8Q3H0</accession>
<dbReference type="Proteomes" id="UP001380365">
    <property type="component" value="Unassembled WGS sequence"/>
</dbReference>
<comment type="caution">
    <text evidence="2">The sequence shown here is derived from an EMBL/GenBank/DDBJ whole genome shotgun (WGS) entry which is preliminary data.</text>
</comment>
<evidence type="ECO:0008006" key="4">
    <source>
        <dbReference type="Google" id="ProtNLM"/>
    </source>
</evidence>
<sequence length="114" mass="12514">MADDVDQANAIAEAHLERSLSAVRVPAPADQPGKCEEASQAPARDVLAEGDFSTEETTALLDAAQAAVAALTGRKRVAKFDFEGRRYRAKASQIRLHVSTADNRRYVAYRWRVQ</sequence>
<evidence type="ECO:0000256" key="1">
    <source>
        <dbReference type="SAM" id="MobiDB-lite"/>
    </source>
</evidence>
<dbReference type="RefSeq" id="WP_132882515.1">
    <property type="nucleotide sequence ID" value="NZ_JBBGZA010000001.1"/>
</dbReference>
<keyword evidence="3" id="KW-1185">Reference proteome</keyword>
<reference evidence="2 3" key="1">
    <citation type="submission" date="2023-12" db="EMBL/GenBank/DDBJ databases">
        <title>Gut-associated functions are favored during microbiome assembly across C. elegans life.</title>
        <authorList>
            <person name="Zimmermann J."/>
        </authorList>
    </citation>
    <scope>NUCLEOTIDE SEQUENCE [LARGE SCALE GENOMIC DNA]</scope>
    <source>
        <strain evidence="2 3">JUb134</strain>
    </source>
</reference>
<protein>
    <recommendedName>
        <fullName evidence="4">Amphi-Trp domain-containing protein</fullName>
    </recommendedName>
</protein>
<evidence type="ECO:0000313" key="3">
    <source>
        <dbReference type="Proteomes" id="UP001380365"/>
    </source>
</evidence>